<evidence type="ECO:0000256" key="3">
    <source>
        <dbReference type="ARBA" id="ARBA00022781"/>
    </source>
</evidence>
<organism evidence="8">
    <name type="scientific">uncultured Acidimicrobiales bacterium</name>
    <dbReference type="NCBI Taxonomy" id="310071"/>
    <lineage>
        <taxon>Bacteria</taxon>
        <taxon>Bacillati</taxon>
        <taxon>Actinomycetota</taxon>
        <taxon>Acidimicrobiia</taxon>
        <taxon>Acidimicrobiales</taxon>
        <taxon>environmental samples</taxon>
    </lineage>
</organism>
<dbReference type="InterPro" id="IPR026015">
    <property type="entry name" value="ATP_synth_OSCP/delta_N_sf"/>
</dbReference>
<protein>
    <recommendedName>
        <fullName evidence="7">ATP synthase subunit delta</fullName>
    </recommendedName>
    <alternativeName>
        <fullName evidence="7">ATP synthase F(1) sector subunit delta</fullName>
    </alternativeName>
    <alternativeName>
        <fullName evidence="7">F-type ATPase subunit delta</fullName>
        <shortName evidence="7">F-ATPase subunit delta</shortName>
    </alternativeName>
</protein>
<dbReference type="AlphaFoldDB" id="A0A6J4IRZ2"/>
<keyword evidence="6 7" id="KW-0066">ATP synthesis</keyword>
<dbReference type="NCBIfam" id="TIGR01145">
    <property type="entry name" value="ATP_synt_delta"/>
    <property type="match status" value="1"/>
</dbReference>
<keyword evidence="4 7" id="KW-0406">Ion transport</keyword>
<keyword evidence="2 7" id="KW-0813">Transport</keyword>
<proteinExistence type="inferred from homology"/>
<keyword evidence="7" id="KW-1003">Cell membrane</keyword>
<dbReference type="PANTHER" id="PTHR11910">
    <property type="entry name" value="ATP SYNTHASE DELTA CHAIN"/>
    <property type="match status" value="1"/>
</dbReference>
<evidence type="ECO:0000256" key="7">
    <source>
        <dbReference type="HAMAP-Rule" id="MF_01416"/>
    </source>
</evidence>
<comment type="function">
    <text evidence="7">This protein is part of the stalk that links CF(0) to CF(1). It either transmits conformational changes from CF(0) to CF(1) or is implicated in proton conduction.</text>
</comment>
<keyword evidence="8" id="KW-0378">Hydrolase</keyword>
<evidence type="ECO:0000313" key="8">
    <source>
        <dbReference type="EMBL" id="CAA9259127.1"/>
    </source>
</evidence>
<evidence type="ECO:0000256" key="1">
    <source>
        <dbReference type="ARBA" id="ARBA00004370"/>
    </source>
</evidence>
<keyword evidence="5 7" id="KW-0472">Membrane</keyword>
<comment type="subcellular location">
    <subcellularLocation>
        <location evidence="7">Cell membrane</location>
        <topology evidence="7">Peripheral membrane protein</topology>
    </subcellularLocation>
    <subcellularLocation>
        <location evidence="1">Membrane</location>
    </subcellularLocation>
</comment>
<keyword evidence="3 7" id="KW-0375">Hydrogen ion transport</keyword>
<evidence type="ECO:0000256" key="2">
    <source>
        <dbReference type="ARBA" id="ARBA00022448"/>
    </source>
</evidence>
<dbReference type="Gene3D" id="1.10.520.20">
    <property type="entry name" value="N-terminal domain of the delta subunit of the F1F0-ATP synthase"/>
    <property type="match status" value="1"/>
</dbReference>
<dbReference type="InterPro" id="IPR000711">
    <property type="entry name" value="ATPase_OSCP/dsu"/>
</dbReference>
<dbReference type="Pfam" id="PF00213">
    <property type="entry name" value="OSCP"/>
    <property type="match status" value="1"/>
</dbReference>
<dbReference type="GO" id="GO:0005886">
    <property type="term" value="C:plasma membrane"/>
    <property type="evidence" value="ECO:0007669"/>
    <property type="project" value="UniProtKB-SubCell"/>
</dbReference>
<dbReference type="EMBL" id="CADCSZ010000164">
    <property type="protein sequence ID" value="CAA9259127.1"/>
    <property type="molecule type" value="Genomic_DNA"/>
</dbReference>
<dbReference type="HAMAP" id="MF_01416">
    <property type="entry name" value="ATP_synth_delta_bact"/>
    <property type="match status" value="1"/>
</dbReference>
<gene>
    <name evidence="7" type="primary">atpH</name>
    <name evidence="8" type="ORF">AVDCRST_MAG76-2684</name>
</gene>
<accession>A0A6J4IRZ2</accession>
<comment type="function">
    <text evidence="7">F(1)F(0) ATP synthase produces ATP from ADP in the presence of a proton or sodium gradient. F-type ATPases consist of two structural domains, F(1) containing the extramembraneous catalytic core and F(0) containing the membrane proton channel, linked together by a central stalk and a peripheral stalk. During catalysis, ATP synthesis in the catalytic domain of F(1) is coupled via a rotary mechanism of the central stalk subunits to proton translocation.</text>
</comment>
<reference evidence="8" key="1">
    <citation type="submission" date="2020-02" db="EMBL/GenBank/DDBJ databases">
        <authorList>
            <person name="Meier V. D."/>
        </authorList>
    </citation>
    <scope>NUCLEOTIDE SEQUENCE</scope>
    <source>
        <strain evidence="8">AVDCRST_MAG76</strain>
    </source>
</reference>
<dbReference type="PRINTS" id="PR00125">
    <property type="entry name" value="ATPASEDELTA"/>
</dbReference>
<dbReference type="GO" id="GO:0016787">
    <property type="term" value="F:hydrolase activity"/>
    <property type="evidence" value="ECO:0007669"/>
    <property type="project" value="UniProtKB-KW"/>
</dbReference>
<keyword evidence="7" id="KW-0139">CF(1)</keyword>
<dbReference type="SUPFAM" id="SSF47928">
    <property type="entry name" value="N-terminal domain of the delta subunit of the F1F0-ATP synthase"/>
    <property type="match status" value="1"/>
</dbReference>
<dbReference type="GO" id="GO:0046933">
    <property type="term" value="F:proton-transporting ATP synthase activity, rotational mechanism"/>
    <property type="evidence" value="ECO:0007669"/>
    <property type="project" value="UniProtKB-UniRule"/>
</dbReference>
<evidence type="ECO:0000256" key="4">
    <source>
        <dbReference type="ARBA" id="ARBA00023065"/>
    </source>
</evidence>
<dbReference type="GO" id="GO:0045259">
    <property type="term" value="C:proton-transporting ATP synthase complex"/>
    <property type="evidence" value="ECO:0007669"/>
    <property type="project" value="UniProtKB-KW"/>
</dbReference>
<evidence type="ECO:0000256" key="5">
    <source>
        <dbReference type="ARBA" id="ARBA00023136"/>
    </source>
</evidence>
<comment type="similarity">
    <text evidence="7">Belongs to the ATPase delta chain family.</text>
</comment>
<name>A0A6J4IRZ2_9ACTN</name>
<evidence type="ECO:0000256" key="6">
    <source>
        <dbReference type="ARBA" id="ARBA00023310"/>
    </source>
</evidence>
<sequence>MADDRIAAYAAALFEVAQGEQDLARVEDELFTVSNRVRTNDALREALTDQSLPVDLRQGIVEDLLGGRASPTTTNLVSMIVGAGRAKDLPAIIEGFLEKSAGSRSETLAEVTSAVPLDGDQQKRLAEALSKRIGHRVSLKVTIDPSIKGGLIAQVGDTVIDGSVRSRLEQLKTSLQESR</sequence>